<dbReference type="AlphaFoldDB" id="A0A1N5SZB8"/>
<keyword evidence="11" id="KW-1185">Reference proteome</keyword>
<organism evidence="9 12">
    <name type="scientific">Cuniculiplasma divulgatum</name>
    <dbReference type="NCBI Taxonomy" id="1673428"/>
    <lineage>
        <taxon>Archaea</taxon>
        <taxon>Methanobacteriati</taxon>
        <taxon>Thermoplasmatota</taxon>
        <taxon>Thermoplasmata</taxon>
        <taxon>Thermoplasmatales</taxon>
        <taxon>Cuniculiplasmataceae</taxon>
        <taxon>Cuniculiplasma</taxon>
    </lineage>
</organism>
<evidence type="ECO:0000256" key="5">
    <source>
        <dbReference type="ARBA" id="ARBA00022946"/>
    </source>
</evidence>
<evidence type="ECO:0000256" key="2">
    <source>
        <dbReference type="ARBA" id="ARBA00022670"/>
    </source>
</evidence>
<dbReference type="GO" id="GO:0016020">
    <property type="term" value="C:membrane"/>
    <property type="evidence" value="ECO:0007669"/>
    <property type="project" value="UniProtKB-SubCell"/>
</dbReference>
<dbReference type="STRING" id="1673428.CPM_0377"/>
<reference evidence="10" key="3">
    <citation type="submission" date="2016-06" db="EMBL/GenBank/DDBJ databases">
        <authorList>
            <person name="Olsen C.W."/>
            <person name="Carey S."/>
            <person name="Hinshaw L."/>
            <person name="Karasin A.I."/>
        </authorList>
    </citation>
    <scope>NUCLEOTIDE SEQUENCE [LARGE SCALE GENOMIC DNA]</scope>
    <source>
        <strain evidence="10">PM4</strain>
    </source>
</reference>
<dbReference type="InterPro" id="IPR044838">
    <property type="entry name" value="EGY1-like"/>
</dbReference>
<keyword evidence="4" id="KW-0378">Hydrolase</keyword>
<dbReference type="OrthoDB" id="57579at2157"/>
<evidence type="ECO:0000256" key="3">
    <source>
        <dbReference type="ARBA" id="ARBA00022692"/>
    </source>
</evidence>
<accession>A0A1N5SZB8</accession>
<sequence length="575" mass="64514">MAGSRNQDEEEIRIFSSFFTILKVERDNNILTFKIPESEYSSKKFEQLYNAMKERGFYSYTNGKGEIISFKKVNNKNRTYLKFLLIILTILSIIYAGYSYSNSYYSGMRPISILSLSILYFVLPVISILIMRELPKYLIMKSRKQKYSIPLFVPNPFLMGTMGIINAPDEPYMNSDDEILAGFFSLVTGFIISTIFLTVGYLGLSLYTGASYVTNGTTSIINIPLLIQMITGHLIPNSGFLDPISLAGWSGLIFTSFNSFPIGLMDGGMILSGFNRSFRKNVSYIFITIMIFISFTYLAWLILPMFLAFLGMGTIEPVDTNYLRASKKAFVAIGIAMALAIIGLTPYPLHLSSPEMGVFYNEQWDVSLNGSHSMSYYDIIISNYGQNSINPGFSVSPAMGISISTNNTLIKPGEMNTFHIGINTTSAPAGLNRADLRIYVGSSDRSISLIFFKIDPAENIEMQYPSASISNRTAFIENVTVYNTVNANVSENILIGAPQSWHYDVLVSNTTRFTNSVPLEQNGSYSFGTYQIQKPTQNGPSFLSIRIYSKYLPESNIYFAVYNSTYYGKMMMMEK</sequence>
<keyword evidence="9" id="KW-0482">Metalloprotease</keyword>
<proteinExistence type="predicted"/>
<reference evidence="11" key="2">
    <citation type="submission" date="2016-06" db="EMBL/GenBank/DDBJ databases">
        <authorList>
            <person name="Toshchakov V.S."/>
        </authorList>
    </citation>
    <scope>NUCLEOTIDE SEQUENCE [LARGE SCALE GENOMIC DNA]</scope>
    <source>
        <strain>PM4 (JCM 30641</strain>
        <strain evidence="11">\VKM B-2940)</strain>
    </source>
</reference>
<keyword evidence="3 8" id="KW-0812">Transmembrane</keyword>
<keyword evidence="2 9" id="KW-0645">Protease</keyword>
<dbReference type="GO" id="GO:0008237">
    <property type="term" value="F:metallopeptidase activity"/>
    <property type="evidence" value="ECO:0007669"/>
    <property type="project" value="UniProtKB-KW"/>
</dbReference>
<dbReference type="Proteomes" id="UP000187822">
    <property type="component" value="Chromosome I"/>
</dbReference>
<evidence type="ECO:0000256" key="1">
    <source>
        <dbReference type="ARBA" id="ARBA00004141"/>
    </source>
</evidence>
<feature type="transmembrane region" description="Helical" evidence="8">
    <location>
        <begin position="284"/>
        <end position="309"/>
    </location>
</feature>
<dbReference type="RefSeq" id="WP_021789128.1">
    <property type="nucleotide sequence ID" value="NZ_LT671858.1"/>
</dbReference>
<evidence type="ECO:0000313" key="10">
    <source>
        <dbReference type="EMBL" id="SJK84262.1"/>
    </source>
</evidence>
<evidence type="ECO:0000256" key="6">
    <source>
        <dbReference type="ARBA" id="ARBA00022989"/>
    </source>
</evidence>
<feature type="transmembrane region" description="Helical" evidence="8">
    <location>
        <begin position="247"/>
        <end position="272"/>
    </location>
</feature>
<dbReference type="GeneID" id="41587708"/>
<dbReference type="PANTHER" id="PTHR31412">
    <property type="entry name" value="ZINC METALLOPROTEASE EGY1"/>
    <property type="match status" value="1"/>
</dbReference>
<feature type="transmembrane region" description="Helical" evidence="8">
    <location>
        <begin position="216"/>
        <end position="235"/>
    </location>
</feature>
<evidence type="ECO:0000313" key="12">
    <source>
        <dbReference type="Proteomes" id="UP000195607"/>
    </source>
</evidence>
<keyword evidence="7 8" id="KW-0472">Membrane</keyword>
<feature type="transmembrane region" description="Helical" evidence="8">
    <location>
        <begin position="329"/>
        <end position="349"/>
    </location>
</feature>
<dbReference type="GO" id="GO:0006508">
    <property type="term" value="P:proteolysis"/>
    <property type="evidence" value="ECO:0007669"/>
    <property type="project" value="UniProtKB-KW"/>
</dbReference>
<reference evidence="9 12" key="1">
    <citation type="submission" date="2016-04" db="EMBL/GenBank/DDBJ databases">
        <authorList>
            <person name="Evans L.H."/>
            <person name="Alamgir A."/>
            <person name="Owens N."/>
            <person name="Weber N.D."/>
            <person name="Virtaneva K."/>
            <person name="Barbian K."/>
            <person name="Babar A."/>
            <person name="Rosenke K."/>
        </authorList>
    </citation>
    <scope>NUCLEOTIDE SEQUENCE [LARGE SCALE GENOMIC DNA]</scope>
    <source>
        <strain evidence="9">S5</strain>
        <strain evidence="12">S5(T) (JCM 30642 \VKM B-2941)</strain>
    </source>
</reference>
<comment type="subcellular location">
    <subcellularLocation>
        <location evidence="1">Membrane</location>
        <topology evidence="1">Multi-pass membrane protein</topology>
    </subcellularLocation>
</comment>
<feature type="transmembrane region" description="Helical" evidence="8">
    <location>
        <begin position="151"/>
        <end position="167"/>
    </location>
</feature>
<gene>
    <name evidence="10" type="ORF">CPM_0377</name>
    <name evidence="9" type="ORF">CSP5_0405</name>
</gene>
<evidence type="ECO:0000256" key="7">
    <source>
        <dbReference type="ARBA" id="ARBA00023136"/>
    </source>
</evidence>
<keyword evidence="5" id="KW-0809">Transit peptide</keyword>
<dbReference type="EMBL" id="LT719092">
    <property type="protein sequence ID" value="SJK84262.1"/>
    <property type="molecule type" value="Genomic_DNA"/>
</dbReference>
<protein>
    <submittedName>
        <fullName evidence="9">Intramembrane-cleaving zinc metalloprotease S2P</fullName>
    </submittedName>
</protein>
<evidence type="ECO:0000313" key="9">
    <source>
        <dbReference type="EMBL" id="SIM41239.1"/>
    </source>
</evidence>
<evidence type="ECO:0000313" key="11">
    <source>
        <dbReference type="Proteomes" id="UP000187822"/>
    </source>
</evidence>
<dbReference type="PANTHER" id="PTHR31412:SF0">
    <property type="entry name" value="ZINC METALLOPROTEASE EGY1, CHLOROPLASTIC-RELATED"/>
    <property type="match status" value="1"/>
</dbReference>
<feature type="transmembrane region" description="Helical" evidence="8">
    <location>
        <begin position="110"/>
        <end position="130"/>
    </location>
</feature>
<evidence type="ECO:0000256" key="8">
    <source>
        <dbReference type="SAM" id="Phobius"/>
    </source>
</evidence>
<evidence type="ECO:0000256" key="4">
    <source>
        <dbReference type="ARBA" id="ARBA00022801"/>
    </source>
</evidence>
<feature type="transmembrane region" description="Helical" evidence="8">
    <location>
        <begin position="179"/>
        <end position="204"/>
    </location>
</feature>
<keyword evidence="6 8" id="KW-1133">Transmembrane helix</keyword>
<dbReference type="Proteomes" id="UP000195607">
    <property type="component" value="Chromosome I"/>
</dbReference>
<dbReference type="EMBL" id="LT671858">
    <property type="protein sequence ID" value="SIM41239.1"/>
    <property type="molecule type" value="Genomic_DNA"/>
</dbReference>
<feature type="transmembrane region" description="Helical" evidence="8">
    <location>
        <begin position="80"/>
        <end position="98"/>
    </location>
</feature>
<dbReference type="KEGG" id="cdiv:CPM_0377"/>
<name>A0A1N5SZB8_9ARCH</name>